<keyword evidence="5 11" id="KW-0460">Magnesium</keyword>
<comment type="cofactor">
    <cofactor evidence="11">
        <name>Mg(2+)</name>
        <dbReference type="ChEBI" id="CHEBI:18420"/>
    </cofactor>
</comment>
<evidence type="ECO:0000256" key="10">
    <source>
        <dbReference type="ARBA" id="ARBA00023264"/>
    </source>
</evidence>
<comment type="function">
    <text evidence="11">Catalyzes the formation of CDP-2,3-bis-(O-geranylgeranyl)-sn-glycerol (CDP-archaeol) from 2,3-bis-(O-geranylgeranyl)-sn-glycerol 1-phosphate (DGGGP) and CTP. This reaction is the third ether-bond-formation step in the biosynthesis of archaeal membrane lipids.</text>
</comment>
<evidence type="ECO:0000313" key="13">
    <source>
        <dbReference type="Proteomes" id="UP000199076"/>
    </source>
</evidence>
<keyword evidence="9 11" id="KW-0594">Phospholipid biosynthesis</keyword>
<evidence type="ECO:0000256" key="7">
    <source>
        <dbReference type="ARBA" id="ARBA00023098"/>
    </source>
</evidence>
<keyword evidence="7 11" id="KW-0443">Lipid metabolism</keyword>
<keyword evidence="3 11" id="KW-0808">Transferase</keyword>
<feature type="transmembrane region" description="Helical" evidence="11">
    <location>
        <begin position="197"/>
        <end position="220"/>
    </location>
</feature>
<dbReference type="HAMAP" id="MF_01117">
    <property type="entry name" value="CDP_archaeol_synth"/>
    <property type="match status" value="1"/>
</dbReference>
<evidence type="ECO:0000256" key="2">
    <source>
        <dbReference type="ARBA" id="ARBA00022516"/>
    </source>
</evidence>
<dbReference type="EMBL" id="FNBK01000002">
    <property type="protein sequence ID" value="SDE88909.1"/>
    <property type="molecule type" value="Genomic_DNA"/>
</dbReference>
<evidence type="ECO:0000256" key="6">
    <source>
        <dbReference type="ARBA" id="ARBA00022989"/>
    </source>
</evidence>
<evidence type="ECO:0000256" key="5">
    <source>
        <dbReference type="ARBA" id="ARBA00022842"/>
    </source>
</evidence>
<dbReference type="GO" id="GO:0043338">
    <property type="term" value="F:CDP-2,3-bis-(O-geranylgeranyl)-sn-glycerol synthase activity"/>
    <property type="evidence" value="ECO:0007669"/>
    <property type="project" value="UniProtKB-EC"/>
</dbReference>
<dbReference type="AlphaFoldDB" id="A0A1G7GLQ1"/>
<keyword evidence="8 11" id="KW-0472">Membrane</keyword>
<feature type="transmembrane region" description="Helical" evidence="11">
    <location>
        <begin position="132"/>
        <end position="154"/>
    </location>
</feature>
<accession>A0A1G7GLQ1</accession>
<evidence type="ECO:0000256" key="1">
    <source>
        <dbReference type="ARBA" id="ARBA00022475"/>
    </source>
</evidence>
<keyword evidence="4 11" id="KW-0812">Transmembrane</keyword>
<reference evidence="13" key="1">
    <citation type="submission" date="2016-10" db="EMBL/GenBank/DDBJ databases">
        <authorList>
            <person name="Varghese N."/>
            <person name="Submissions S."/>
        </authorList>
    </citation>
    <scope>NUCLEOTIDE SEQUENCE [LARGE SCALE GENOMIC DNA]</scope>
    <source>
        <strain evidence="13">IBRC-M 10760</strain>
    </source>
</reference>
<proteinExistence type="inferred from homology"/>
<dbReference type="NCBIfam" id="NF003114">
    <property type="entry name" value="PRK04032.1"/>
    <property type="match status" value="1"/>
</dbReference>
<dbReference type="UniPathway" id="UPA00940"/>
<keyword evidence="13" id="KW-1185">Reference proteome</keyword>
<comment type="subcellular location">
    <subcellularLocation>
        <location evidence="11">Cell membrane</location>
        <topology evidence="11">Multi-pass membrane protein</topology>
    </subcellularLocation>
</comment>
<keyword evidence="1 11" id="KW-1003">Cell membrane</keyword>
<comment type="catalytic activity">
    <reaction evidence="11">
        <text>2,3-bis-O-(geranylgeranyl)-sn-glycerol 1-phosphate + CTP + H(+) = CDP-2,3-bis-O-(geranylgeranyl)-sn-glycerol + diphosphate</text>
        <dbReference type="Rhea" id="RHEA:25690"/>
        <dbReference type="ChEBI" id="CHEBI:15378"/>
        <dbReference type="ChEBI" id="CHEBI:33019"/>
        <dbReference type="ChEBI" id="CHEBI:37563"/>
        <dbReference type="ChEBI" id="CHEBI:58837"/>
        <dbReference type="ChEBI" id="CHEBI:58838"/>
        <dbReference type="EC" id="2.7.7.67"/>
    </reaction>
</comment>
<protein>
    <recommendedName>
        <fullName evidence="11">CDP-archaeol synthase</fullName>
        <ecNumber evidence="11">2.7.7.67</ecNumber>
    </recommendedName>
    <alternativeName>
        <fullName evidence="11">CDP-2,3-bis-(O-geranylgeranyl)-sn-glycerol synthase</fullName>
    </alternativeName>
</protein>
<dbReference type="EC" id="2.7.7.67" evidence="11"/>
<evidence type="ECO:0000313" key="12">
    <source>
        <dbReference type="EMBL" id="SDE88909.1"/>
    </source>
</evidence>
<dbReference type="InterPro" id="IPR002726">
    <property type="entry name" value="CarS_archaea"/>
</dbReference>
<evidence type="ECO:0000256" key="8">
    <source>
        <dbReference type="ARBA" id="ARBA00023136"/>
    </source>
</evidence>
<name>A0A1G7GLQ1_9EURY</name>
<dbReference type="PANTHER" id="PTHR39650">
    <property type="entry name" value="CDP-ARCHAEOL SYNTHASE"/>
    <property type="match status" value="1"/>
</dbReference>
<dbReference type="Proteomes" id="UP000199076">
    <property type="component" value="Unassembled WGS sequence"/>
</dbReference>
<dbReference type="STRING" id="660518.SAMN05216218_10293"/>
<comment type="pathway">
    <text evidence="11">Membrane lipid metabolism; glycerophospholipid metabolism.</text>
</comment>
<feature type="transmembrane region" description="Helical" evidence="11">
    <location>
        <begin position="45"/>
        <end position="66"/>
    </location>
</feature>
<keyword evidence="6 11" id="KW-1133">Transmembrane helix</keyword>
<evidence type="ECO:0000256" key="9">
    <source>
        <dbReference type="ARBA" id="ARBA00023209"/>
    </source>
</evidence>
<dbReference type="Pfam" id="PF01864">
    <property type="entry name" value="CarS-like"/>
    <property type="match status" value="1"/>
</dbReference>
<dbReference type="InterPro" id="IPR032690">
    <property type="entry name" value="CarS"/>
</dbReference>
<feature type="transmembrane region" description="Helical" evidence="11">
    <location>
        <begin position="12"/>
        <end position="33"/>
    </location>
</feature>
<sequence>MAVAAVSPATSRLAIGGIILANIASAILSPSLSSGRLRTALTQHASGMDIVGVLAVAFWAMLPAYVPNNAAVLVGGGPPIDGGRTWNGRRLLGDGKTWLGTAGGIVAGAALALGLNTIHSTVSDAVAGLPEFTLVAAITLPAGALLGDIGASFLKRRTGRERGAAFPGLDQLDFVVGSLGLTVVLAPGWFFETFTLPVLAVVLVITPVLHVGTNLVAYMLSLKSEPW</sequence>
<keyword evidence="10 11" id="KW-1208">Phospholipid metabolism</keyword>
<organism evidence="12 13">
    <name type="scientific">Halorientalis regularis</name>
    <dbReference type="NCBI Taxonomy" id="660518"/>
    <lineage>
        <taxon>Archaea</taxon>
        <taxon>Methanobacteriati</taxon>
        <taxon>Methanobacteriota</taxon>
        <taxon>Stenosarchaea group</taxon>
        <taxon>Halobacteria</taxon>
        <taxon>Halobacteriales</taxon>
        <taxon>Haloarculaceae</taxon>
        <taxon>Halorientalis</taxon>
    </lineage>
</organism>
<gene>
    <name evidence="11" type="primary">carS</name>
    <name evidence="12" type="ORF">SAMN05216218_10293</name>
</gene>
<dbReference type="GO" id="GO:0005886">
    <property type="term" value="C:plasma membrane"/>
    <property type="evidence" value="ECO:0007669"/>
    <property type="project" value="UniProtKB-SubCell"/>
</dbReference>
<feature type="transmembrane region" description="Helical" evidence="11">
    <location>
        <begin position="174"/>
        <end position="191"/>
    </location>
</feature>
<comment type="similarity">
    <text evidence="11">Belongs to the CDP-archaeol synthase family.</text>
</comment>
<evidence type="ECO:0000256" key="3">
    <source>
        <dbReference type="ARBA" id="ARBA00022679"/>
    </source>
</evidence>
<evidence type="ECO:0000256" key="4">
    <source>
        <dbReference type="ARBA" id="ARBA00022692"/>
    </source>
</evidence>
<dbReference type="PANTHER" id="PTHR39650:SF1">
    <property type="entry name" value="CDP-ARCHAEOL SYNTHASE"/>
    <property type="match status" value="1"/>
</dbReference>
<keyword evidence="2 11" id="KW-0444">Lipid biosynthesis</keyword>
<dbReference type="GO" id="GO:0046474">
    <property type="term" value="P:glycerophospholipid biosynthetic process"/>
    <property type="evidence" value="ECO:0007669"/>
    <property type="project" value="UniProtKB-UniRule"/>
</dbReference>
<evidence type="ECO:0000256" key="11">
    <source>
        <dbReference type="HAMAP-Rule" id="MF_01117"/>
    </source>
</evidence>